<dbReference type="AlphaFoldDB" id="A0A371IED0"/>
<evidence type="ECO:0000256" key="1">
    <source>
        <dbReference type="SAM" id="MobiDB-lite"/>
    </source>
</evidence>
<gene>
    <name evidence="2" type="ORF">CR513_01694</name>
</gene>
<name>A0A371IED0_MUCPR</name>
<proteinExistence type="predicted"/>
<organism evidence="2 3">
    <name type="scientific">Mucuna pruriens</name>
    <name type="common">Velvet bean</name>
    <name type="synonym">Dolichos pruriens</name>
    <dbReference type="NCBI Taxonomy" id="157652"/>
    <lineage>
        <taxon>Eukaryota</taxon>
        <taxon>Viridiplantae</taxon>
        <taxon>Streptophyta</taxon>
        <taxon>Embryophyta</taxon>
        <taxon>Tracheophyta</taxon>
        <taxon>Spermatophyta</taxon>
        <taxon>Magnoliopsida</taxon>
        <taxon>eudicotyledons</taxon>
        <taxon>Gunneridae</taxon>
        <taxon>Pentapetalae</taxon>
        <taxon>rosids</taxon>
        <taxon>fabids</taxon>
        <taxon>Fabales</taxon>
        <taxon>Fabaceae</taxon>
        <taxon>Papilionoideae</taxon>
        <taxon>50 kb inversion clade</taxon>
        <taxon>NPAAA clade</taxon>
        <taxon>indigoferoid/millettioid clade</taxon>
        <taxon>Phaseoleae</taxon>
        <taxon>Mucuna</taxon>
    </lineage>
</organism>
<dbReference type="Proteomes" id="UP000257109">
    <property type="component" value="Unassembled WGS sequence"/>
</dbReference>
<accession>A0A371IED0</accession>
<evidence type="ECO:0000313" key="2">
    <source>
        <dbReference type="EMBL" id="RDY13387.1"/>
    </source>
</evidence>
<feature type="region of interest" description="Disordered" evidence="1">
    <location>
        <begin position="33"/>
        <end position="54"/>
    </location>
</feature>
<feature type="non-terminal residue" evidence="2">
    <location>
        <position position="1"/>
    </location>
</feature>
<protein>
    <submittedName>
        <fullName evidence="2">Uncharacterized protein</fullName>
    </submittedName>
</protein>
<keyword evidence="3" id="KW-1185">Reference proteome</keyword>
<dbReference type="EMBL" id="QJKJ01000288">
    <property type="protein sequence ID" value="RDY13387.1"/>
    <property type="molecule type" value="Genomic_DNA"/>
</dbReference>
<reference evidence="2" key="1">
    <citation type="submission" date="2018-05" db="EMBL/GenBank/DDBJ databases">
        <title>Draft genome of Mucuna pruriens seed.</title>
        <authorList>
            <person name="Nnadi N.E."/>
            <person name="Vos R."/>
            <person name="Hasami M.H."/>
            <person name="Devisetty U.K."/>
            <person name="Aguiy J.C."/>
        </authorList>
    </citation>
    <scope>NUCLEOTIDE SEQUENCE [LARGE SCALE GENOMIC DNA]</scope>
    <source>
        <strain evidence="2">JCA_2017</strain>
    </source>
</reference>
<comment type="caution">
    <text evidence="2">The sequence shown here is derived from an EMBL/GenBank/DDBJ whole genome shotgun (WGS) entry which is preliminary data.</text>
</comment>
<evidence type="ECO:0000313" key="3">
    <source>
        <dbReference type="Proteomes" id="UP000257109"/>
    </source>
</evidence>
<sequence length="183" mass="20959">MVGQGQNHQEGLKYVKTIVLGGPMRPLLHHNLPMRTPNKEHAPSKQNNIPKREASKSPTLLIANTLLTTLDLDLEEVGYTNIMYQPWCIRYLELEQAQSYELKYGLIHLLPKFHGLVGNIQQFGVREFAASRVVNEILKNKITEMTSLVRQLAIRQHQISPLMAMNNIQFQENVFDTSQDIQT</sequence>